<keyword evidence="3" id="KW-1185">Reference proteome</keyword>
<dbReference type="RefSeq" id="WP_072848870.1">
    <property type="nucleotide sequence ID" value="NZ_FRAH01000006.1"/>
</dbReference>
<feature type="transmembrane region" description="Helical" evidence="1">
    <location>
        <begin position="89"/>
        <end position="112"/>
    </location>
</feature>
<feature type="transmembrane region" description="Helical" evidence="1">
    <location>
        <begin position="46"/>
        <end position="68"/>
    </location>
</feature>
<evidence type="ECO:0000313" key="2">
    <source>
        <dbReference type="EMBL" id="SHJ79920.1"/>
    </source>
</evidence>
<proteinExistence type="predicted"/>
<dbReference type="Proteomes" id="UP000183975">
    <property type="component" value="Unassembled WGS sequence"/>
</dbReference>
<dbReference type="OrthoDB" id="9882753at2"/>
<evidence type="ECO:0000256" key="1">
    <source>
        <dbReference type="SAM" id="Phobius"/>
    </source>
</evidence>
<sequence>MEKPKLLLFLDRHPFIRNNMQKVLTVCMFLDLLAGVFEQYQMTGPLAAISAWTAVFFGLCALLYWCMLKEYQQTQDAWHWASDGYERQLRFFALAGAAMAVFNAVKCAAYFIGS</sequence>
<evidence type="ECO:0000313" key="3">
    <source>
        <dbReference type="Proteomes" id="UP000183975"/>
    </source>
</evidence>
<dbReference type="AlphaFoldDB" id="A0A1M6M979"/>
<protein>
    <submittedName>
        <fullName evidence="2">Uncharacterized protein</fullName>
    </submittedName>
</protein>
<keyword evidence="1" id="KW-0812">Transmembrane</keyword>
<gene>
    <name evidence="2" type="ORF">SAMN02745138_00529</name>
</gene>
<keyword evidence="1" id="KW-0472">Membrane</keyword>
<reference evidence="2 3" key="1">
    <citation type="submission" date="2016-11" db="EMBL/GenBank/DDBJ databases">
        <authorList>
            <person name="Jaros S."/>
            <person name="Januszkiewicz K."/>
            <person name="Wedrychowicz H."/>
        </authorList>
    </citation>
    <scope>NUCLEOTIDE SEQUENCE [LARGE SCALE GENOMIC DNA]</scope>
    <source>
        <strain evidence="2 3">DSM 14214</strain>
    </source>
</reference>
<organism evidence="2 3">
    <name type="scientific">Anaerotignum lactatifermentans DSM 14214</name>
    <dbReference type="NCBI Taxonomy" id="1121323"/>
    <lineage>
        <taxon>Bacteria</taxon>
        <taxon>Bacillati</taxon>
        <taxon>Bacillota</taxon>
        <taxon>Clostridia</taxon>
        <taxon>Lachnospirales</taxon>
        <taxon>Anaerotignaceae</taxon>
        <taxon>Anaerotignum</taxon>
    </lineage>
</organism>
<dbReference type="EMBL" id="FRAH01000006">
    <property type="protein sequence ID" value="SHJ79920.1"/>
    <property type="molecule type" value="Genomic_DNA"/>
</dbReference>
<name>A0A1M6M979_9FIRM</name>
<keyword evidence="1" id="KW-1133">Transmembrane helix</keyword>
<accession>A0A1M6M979</accession>